<dbReference type="CDD" id="cd07562">
    <property type="entry name" value="Peptidase_S41_TRI"/>
    <property type="match status" value="1"/>
</dbReference>
<evidence type="ECO:0000313" key="11">
    <source>
        <dbReference type="EMBL" id="AXE38394.1"/>
    </source>
</evidence>
<gene>
    <name evidence="11" type="primary">tri1</name>
    <name evidence="11" type="ORF">JS278_01218</name>
</gene>
<sequence length="1107" mass="120637">MASGYLRYPDVHGDLVVFCADDDLWLAPLEGGRASRITTDQVPVRNPRFSPSGARLAWTSTAARRPEAFMLDLTTGRTRRLTWLGSANTQVVGWADEDHVVVASPYQRNDTALSWLYTVGVEGRIEELGYGPGMDLAVSPDGAVATVTPNSGDCSRWKRYRGGTAGQIWLRPAGADTALRVLRDGHDDHDGRYAAAGRYSVGWIGGRLIFTSDMGAAVVAGQRTESPGEQAQLWSVDGRGSDLRCHTRHDLAHGYVRDPRTDGETIVYHARGRLYAMAGLDAEPVEIPVELGIDAPAPVWVEPTDRLERIVADHGGDGSLVEWRGAAYYLTHRSGPARALSAEQGVRIREPRSLGETGKGVWASDHDGEDCLEIAPLDGTGPIRRIAAGRLGRVLWLAPDPEGRRVAAVSHDGRILIVDVDSETVRTAGLSRYGEATGLAWSPDGRYLAWRSPMPTDPEMRGQIVAVDLSEGAESVALTRGAYDDSDPVFTADGKYLVMLSARTFDPSYDGQTFDLTFAHTIRPWLVPLAADEPSPFGPSPEGWRISEVQEARGKDGAGEKPDSSEENEKITCRLDAEGFEERMVPFPVASGDYRGLAAVKDGLVWIETADRGGELGSTRAAVADEAPADTLWHFGLAARKAEQIAEAVDSYSVSGDGERLVIRHRDEITVIPSEHKTEPDDPARVTVDLSRLRRRIEPRAEWRQMFEENGRLMASHYWREDMNGTDWQAVLDSYRPTLDRLLSVDDLYDVLWETVAELNTSHSYVMPAGAVGDPSHRAGRLGADLGPSTDRGATVLRVVPGESSDPRAWSPLRAAGVAVRDGDTIVAVDGQQVAPALTVEELLEGSAGRTVELTVRPTGAVSDSKQGPEAALRRVAVVPMTDEAVLRYHDWVASRRHYVDEHSGGRIGYLHVPDMVADGWAELHRQIAEATRHEAVIADVRFNHGGHTSQLVIERLARRVIGWDFARWNAEPTSYPQNAVRGPIVLVTNQWAGSDGDIVSAATQALGFAPVVGERSWGGVIGIDGRFDLVDGTGVTQPRYAGWYGGYGWGVENHGVDPDIEVTVTPEDWESDRDVQLDAAITECLRRLDEHPAAVPPQFPPPAFGR</sequence>
<dbReference type="InterPro" id="IPR015943">
    <property type="entry name" value="WD40/YVTN_repeat-like_dom_sf"/>
</dbReference>
<keyword evidence="6 7" id="KW-0720">Serine protease</keyword>
<evidence type="ECO:0000256" key="9">
    <source>
        <dbReference type="PIRSR" id="PIRSR036421-3"/>
    </source>
</evidence>
<proteinExistence type="inferred from homology"/>
<organism evidence="11 12">
    <name type="scientific">Acidipropionibacterium virtanenii</name>
    <dbReference type="NCBI Taxonomy" id="2057246"/>
    <lineage>
        <taxon>Bacteria</taxon>
        <taxon>Bacillati</taxon>
        <taxon>Actinomycetota</taxon>
        <taxon>Actinomycetes</taxon>
        <taxon>Propionibacteriales</taxon>
        <taxon>Propionibacteriaceae</taxon>
        <taxon>Acidipropionibacterium</taxon>
    </lineage>
</organism>
<feature type="site" description="Transition state stabilizer; via amide nitrogen" evidence="9">
    <location>
        <position position="996"/>
    </location>
</feature>
<comment type="similarity">
    <text evidence="2 7">Belongs to the peptidase S41B family.</text>
</comment>
<evidence type="ECO:0000256" key="3">
    <source>
        <dbReference type="ARBA" id="ARBA00022490"/>
    </source>
</evidence>
<accession>A0A344USZ6</accession>
<dbReference type="Gene3D" id="2.30.42.10">
    <property type="match status" value="1"/>
</dbReference>
<feature type="active site" description="Nucleophile" evidence="8">
    <location>
        <position position="995"/>
    </location>
</feature>
<dbReference type="KEGG" id="acij:JS278_01218"/>
<reference evidence="11 12" key="1">
    <citation type="submission" date="2017-12" db="EMBL/GenBank/DDBJ databases">
        <title>The whole genome sequence of the Acidipropionibacterium virtanenii sp. nov. type strain JS278.</title>
        <authorList>
            <person name="Laine P."/>
            <person name="Deptula P."/>
            <person name="Varmanen P."/>
            <person name="Auvinen P."/>
        </authorList>
    </citation>
    <scope>NUCLEOTIDE SEQUENCE [LARGE SCALE GENOMIC DNA]</scope>
    <source>
        <strain evidence="11 12">JS278</strain>
    </source>
</reference>
<dbReference type="Gene3D" id="2.120.10.60">
    <property type="entry name" value="Tricorn protease N-terminal domain"/>
    <property type="match status" value="1"/>
</dbReference>
<keyword evidence="12" id="KW-1185">Reference proteome</keyword>
<dbReference type="SMART" id="SM00245">
    <property type="entry name" value="TSPc"/>
    <property type="match status" value="1"/>
</dbReference>
<evidence type="ECO:0000256" key="8">
    <source>
        <dbReference type="PIRSR" id="PIRSR036421-1"/>
    </source>
</evidence>
<dbReference type="GO" id="GO:0005737">
    <property type="term" value="C:cytoplasm"/>
    <property type="evidence" value="ECO:0007669"/>
    <property type="project" value="UniProtKB-SubCell"/>
</dbReference>
<dbReference type="Pfam" id="PF14684">
    <property type="entry name" value="Tricorn_C1"/>
    <property type="match status" value="1"/>
</dbReference>
<dbReference type="PIRSF" id="PIRSF036421">
    <property type="entry name" value="Tricorn_protease"/>
    <property type="match status" value="1"/>
</dbReference>
<name>A0A344USZ6_9ACTN</name>
<dbReference type="GO" id="GO:0006508">
    <property type="term" value="P:proteolysis"/>
    <property type="evidence" value="ECO:0007669"/>
    <property type="project" value="UniProtKB-UniRule"/>
</dbReference>
<protein>
    <recommendedName>
        <fullName evidence="7">Tricorn protease homolog</fullName>
        <ecNumber evidence="7">3.4.21.-</ecNumber>
    </recommendedName>
</protein>
<evidence type="ECO:0000313" key="12">
    <source>
        <dbReference type="Proteomes" id="UP000251995"/>
    </source>
</evidence>
<feature type="domain" description="Tail specific protease" evidence="10">
    <location>
        <begin position="866"/>
        <end position="1064"/>
    </location>
</feature>
<evidence type="ECO:0000256" key="6">
    <source>
        <dbReference type="ARBA" id="ARBA00022825"/>
    </source>
</evidence>
<evidence type="ECO:0000256" key="7">
    <source>
        <dbReference type="PIRNR" id="PIRNR036421"/>
    </source>
</evidence>
<dbReference type="Gene3D" id="3.30.750.44">
    <property type="match status" value="1"/>
</dbReference>
<dbReference type="RefSeq" id="WP_114044408.1">
    <property type="nucleotide sequence ID" value="NZ_CP025198.1"/>
</dbReference>
<dbReference type="PANTHER" id="PTHR43253">
    <property type="entry name" value="TRICORN PROTEASE HOMOLOG 2-RELATED"/>
    <property type="match status" value="1"/>
</dbReference>
<dbReference type="EMBL" id="CP025198">
    <property type="protein sequence ID" value="AXE38394.1"/>
    <property type="molecule type" value="Genomic_DNA"/>
</dbReference>
<keyword evidence="3 7" id="KW-0963">Cytoplasm</keyword>
<dbReference type="AlphaFoldDB" id="A0A344USZ6"/>
<dbReference type="SUPFAM" id="SSF69322">
    <property type="entry name" value="Tricorn protease domain 2"/>
    <property type="match status" value="1"/>
</dbReference>
<dbReference type="Proteomes" id="UP000251995">
    <property type="component" value="Chromosome"/>
</dbReference>
<comment type="function">
    <text evidence="7">Degrades oligopeptides.</text>
</comment>
<evidence type="ECO:0000256" key="5">
    <source>
        <dbReference type="ARBA" id="ARBA00022801"/>
    </source>
</evidence>
<dbReference type="SUPFAM" id="SSF69304">
    <property type="entry name" value="Tricorn protease N-terminal domain"/>
    <property type="match status" value="1"/>
</dbReference>
<dbReference type="InterPro" id="IPR012393">
    <property type="entry name" value="Tricorn_protease"/>
</dbReference>
<keyword evidence="5 7" id="KW-0378">Hydrolase</keyword>
<dbReference type="OrthoDB" id="9758793at2"/>
<evidence type="ECO:0000256" key="4">
    <source>
        <dbReference type="ARBA" id="ARBA00022670"/>
    </source>
</evidence>
<dbReference type="InterPro" id="IPR036034">
    <property type="entry name" value="PDZ_sf"/>
</dbReference>
<feature type="active site" description="Charge relay system" evidence="8">
    <location>
        <position position="763"/>
    </location>
</feature>
<feature type="active site" description="Charge relay system" evidence="8">
    <location>
        <position position="1053"/>
    </location>
</feature>
<dbReference type="SUPFAM" id="SSF50156">
    <property type="entry name" value="PDZ domain-like"/>
    <property type="match status" value="1"/>
</dbReference>
<dbReference type="SUPFAM" id="SSF52096">
    <property type="entry name" value="ClpP/crotonase"/>
    <property type="match status" value="1"/>
</dbReference>
<dbReference type="InterPro" id="IPR029414">
    <property type="entry name" value="Tricorn_PDZ"/>
</dbReference>
<dbReference type="Pfam" id="PF14685">
    <property type="entry name" value="PDZ_Tricorn"/>
    <property type="match status" value="1"/>
</dbReference>
<dbReference type="Pfam" id="PF03572">
    <property type="entry name" value="Peptidase_S41"/>
    <property type="match status" value="1"/>
</dbReference>
<dbReference type="InterPro" id="IPR028204">
    <property type="entry name" value="Tricorn_C1"/>
</dbReference>
<keyword evidence="4 7" id="KW-0645">Protease</keyword>
<evidence type="ECO:0000259" key="10">
    <source>
        <dbReference type="SMART" id="SM00245"/>
    </source>
</evidence>
<evidence type="ECO:0000256" key="2">
    <source>
        <dbReference type="ARBA" id="ARBA00008524"/>
    </source>
</evidence>
<dbReference type="InterPro" id="IPR005151">
    <property type="entry name" value="Tail-specific_protease"/>
</dbReference>
<dbReference type="Gene3D" id="2.130.10.10">
    <property type="entry name" value="YVTN repeat-like/Quinoprotein amine dehydrogenase"/>
    <property type="match status" value="1"/>
</dbReference>
<dbReference type="Gene3D" id="3.90.226.10">
    <property type="entry name" value="2-enoyl-CoA Hydratase, Chain A, domain 1"/>
    <property type="match status" value="1"/>
</dbReference>
<dbReference type="InterPro" id="IPR029045">
    <property type="entry name" value="ClpP/crotonase-like_dom_sf"/>
</dbReference>
<evidence type="ECO:0000256" key="1">
    <source>
        <dbReference type="ARBA" id="ARBA00004496"/>
    </source>
</evidence>
<dbReference type="Pfam" id="PF26549">
    <property type="entry name" value="Tricorn_N"/>
    <property type="match status" value="1"/>
</dbReference>
<dbReference type="GO" id="GO:0008236">
    <property type="term" value="F:serine-type peptidase activity"/>
    <property type="evidence" value="ECO:0007669"/>
    <property type="project" value="UniProtKB-UniRule"/>
</dbReference>
<dbReference type="Pfam" id="PF26550">
    <property type="entry name" value="Tricorn_2nd"/>
    <property type="match status" value="1"/>
</dbReference>
<dbReference type="PANTHER" id="PTHR43253:SF1">
    <property type="entry name" value="TRICORN PROTEASE HOMOLOG 2-RELATED"/>
    <property type="match status" value="1"/>
</dbReference>
<dbReference type="EC" id="3.4.21.-" evidence="7"/>
<comment type="subcellular location">
    <subcellularLocation>
        <location evidence="1 7">Cytoplasm</location>
    </subcellularLocation>
</comment>